<keyword evidence="2" id="KW-0378">Hydrolase</keyword>
<dbReference type="Pfam" id="PF00144">
    <property type="entry name" value="Beta-lactamase"/>
    <property type="match status" value="1"/>
</dbReference>
<accession>A0AAX6MET7</accession>
<dbReference type="PANTHER" id="PTHR43283">
    <property type="entry name" value="BETA-LACTAMASE-RELATED"/>
    <property type="match status" value="1"/>
</dbReference>
<evidence type="ECO:0000313" key="4">
    <source>
        <dbReference type="EMBL" id="KAK6951218.1"/>
    </source>
</evidence>
<dbReference type="GO" id="GO:0016787">
    <property type="term" value="F:hydrolase activity"/>
    <property type="evidence" value="ECO:0007669"/>
    <property type="project" value="UniProtKB-KW"/>
</dbReference>
<evidence type="ECO:0000256" key="2">
    <source>
        <dbReference type="ARBA" id="ARBA00022801"/>
    </source>
</evidence>
<dbReference type="InterPro" id="IPR012338">
    <property type="entry name" value="Beta-lactam/transpept-like"/>
</dbReference>
<feature type="domain" description="Beta-lactamase-related" evidence="3">
    <location>
        <begin position="10"/>
        <end position="377"/>
    </location>
</feature>
<keyword evidence="5" id="KW-1185">Reference proteome</keyword>
<comment type="caution">
    <text evidence="4">The sequence shown here is derived from an EMBL/GenBank/DDBJ whole genome shotgun (WGS) entry which is preliminary data.</text>
</comment>
<dbReference type="PANTHER" id="PTHR43283:SF17">
    <property type="entry name" value="(LOVD), PUTATIVE (AFU_ORTHOLOGUE AFUA_5G00920)-RELATED"/>
    <property type="match status" value="1"/>
</dbReference>
<sequence length="407" mass="44759">MDIAMTQNIDKIYEDAIASGLLPGVSAFAGDRDGNIIYSKSFGKASLKEGANLPYTENTISAIASMSKLMTAVAVLQCVQDGTLDLDKDVKQILPGIGKYGIITGFDDDKNAAILTPNTILITLRMLLTHTSGHEYDWFNPLLMKWRASRGERPFSGPDAEHIATLPLVYPPGTGFSYGTSFEWAGKAVEAATHLSLDEFMRERIWKPLGIENDASFFPRAREGMKDRIADLSTLNEKGEPPAVDASDFNMSGGASDCLGGAGVFATPKAYYTFLSAVFRRDPKLLSPALYEELFRPQLDERLEQCLNDDIASSPEKTQYLGLQIPLSIRKNWSFAGLVAKEGHEGWFAPNTVFWGGFPSCMWFIDHETGICGTGVCQIIPPMHPKVITLHGEFQKVIFNIVNAKKE</sequence>
<evidence type="ECO:0000256" key="1">
    <source>
        <dbReference type="ARBA" id="ARBA00009009"/>
    </source>
</evidence>
<name>A0AAX6MET7_9PEZI</name>
<reference evidence="4 5" key="1">
    <citation type="journal article" date="2024" name="Front Chem Biol">
        <title>Unveiling the potential of Daldinia eschscholtzii MFLUCC 19-0629 through bioactivity and bioinformatics studies for enhanced sustainable agriculture production.</title>
        <authorList>
            <person name="Brooks S."/>
            <person name="Weaver J.A."/>
            <person name="Klomchit A."/>
            <person name="Alharthi S.A."/>
            <person name="Onlamun T."/>
            <person name="Nurani R."/>
            <person name="Vong T.K."/>
            <person name="Alberti F."/>
            <person name="Greco C."/>
        </authorList>
    </citation>
    <scope>NUCLEOTIDE SEQUENCE [LARGE SCALE GENOMIC DNA]</scope>
    <source>
        <strain evidence="4">MFLUCC 19-0629</strain>
    </source>
</reference>
<dbReference type="InterPro" id="IPR050789">
    <property type="entry name" value="Diverse_Enzym_Activities"/>
</dbReference>
<dbReference type="EMBL" id="JBANMG010000007">
    <property type="protein sequence ID" value="KAK6951218.1"/>
    <property type="molecule type" value="Genomic_DNA"/>
</dbReference>
<dbReference type="Proteomes" id="UP001369815">
    <property type="component" value="Unassembled WGS sequence"/>
</dbReference>
<proteinExistence type="inferred from homology"/>
<organism evidence="4 5">
    <name type="scientific">Daldinia eschscholtzii</name>
    <dbReference type="NCBI Taxonomy" id="292717"/>
    <lineage>
        <taxon>Eukaryota</taxon>
        <taxon>Fungi</taxon>
        <taxon>Dikarya</taxon>
        <taxon>Ascomycota</taxon>
        <taxon>Pezizomycotina</taxon>
        <taxon>Sordariomycetes</taxon>
        <taxon>Xylariomycetidae</taxon>
        <taxon>Xylariales</taxon>
        <taxon>Hypoxylaceae</taxon>
        <taxon>Daldinia</taxon>
    </lineage>
</organism>
<dbReference type="AlphaFoldDB" id="A0AAX6MET7"/>
<gene>
    <name evidence="4" type="ORF">Daesc_007749</name>
</gene>
<evidence type="ECO:0000313" key="5">
    <source>
        <dbReference type="Proteomes" id="UP001369815"/>
    </source>
</evidence>
<dbReference type="Gene3D" id="3.40.710.10">
    <property type="entry name" value="DD-peptidase/beta-lactamase superfamily"/>
    <property type="match status" value="1"/>
</dbReference>
<dbReference type="InterPro" id="IPR001466">
    <property type="entry name" value="Beta-lactam-related"/>
</dbReference>
<dbReference type="SUPFAM" id="SSF56601">
    <property type="entry name" value="beta-lactamase/transpeptidase-like"/>
    <property type="match status" value="1"/>
</dbReference>
<comment type="similarity">
    <text evidence="1">Belongs to the class-A beta-lactamase family.</text>
</comment>
<evidence type="ECO:0000259" key="3">
    <source>
        <dbReference type="Pfam" id="PF00144"/>
    </source>
</evidence>
<protein>
    <recommendedName>
        <fullName evidence="3">Beta-lactamase-related domain-containing protein</fullName>
    </recommendedName>
</protein>